<protein>
    <submittedName>
        <fullName evidence="2">Uncharacterized protein</fullName>
    </submittedName>
</protein>
<organism evidence="2 3">
    <name type="scientific">Saguinus oedipus</name>
    <name type="common">Cotton-top tamarin</name>
    <name type="synonym">Oedipomidas oedipus</name>
    <dbReference type="NCBI Taxonomy" id="9490"/>
    <lineage>
        <taxon>Eukaryota</taxon>
        <taxon>Metazoa</taxon>
        <taxon>Chordata</taxon>
        <taxon>Craniata</taxon>
        <taxon>Vertebrata</taxon>
        <taxon>Euteleostomi</taxon>
        <taxon>Mammalia</taxon>
        <taxon>Eutheria</taxon>
        <taxon>Euarchontoglires</taxon>
        <taxon>Primates</taxon>
        <taxon>Haplorrhini</taxon>
        <taxon>Platyrrhini</taxon>
        <taxon>Cebidae</taxon>
        <taxon>Callitrichinae</taxon>
        <taxon>Saguinus</taxon>
    </lineage>
</organism>
<reference evidence="2 3" key="1">
    <citation type="submission" date="2023-05" db="EMBL/GenBank/DDBJ databases">
        <title>B98-5 Cell Line De Novo Hybrid Assembly: An Optical Mapping Approach.</title>
        <authorList>
            <person name="Kananen K."/>
            <person name="Auerbach J.A."/>
            <person name="Kautto E."/>
            <person name="Blachly J.S."/>
        </authorList>
    </citation>
    <scope>NUCLEOTIDE SEQUENCE [LARGE SCALE GENOMIC DNA]</scope>
    <source>
        <strain evidence="2">B95-8</strain>
        <tissue evidence="2">Cell line</tissue>
    </source>
</reference>
<dbReference type="Gene3D" id="2.60.120.200">
    <property type="match status" value="1"/>
</dbReference>
<comment type="caution">
    <text evidence="2">The sequence shown here is derived from an EMBL/GenBank/DDBJ whole genome shotgun (WGS) entry which is preliminary data.</text>
</comment>
<dbReference type="Proteomes" id="UP001266305">
    <property type="component" value="Unassembled WGS sequence"/>
</dbReference>
<name>A0ABQ9WE51_SAGOE</name>
<gene>
    <name evidence="2" type="ORF">P7K49_000028</name>
</gene>
<accession>A0ABQ9WE51</accession>
<evidence type="ECO:0000256" key="1">
    <source>
        <dbReference type="SAM" id="MobiDB-lite"/>
    </source>
</evidence>
<evidence type="ECO:0000313" key="2">
    <source>
        <dbReference type="EMBL" id="KAK2118642.1"/>
    </source>
</evidence>
<dbReference type="EMBL" id="JASSZA010000001">
    <property type="protein sequence ID" value="KAK2118642.1"/>
    <property type="molecule type" value="Genomic_DNA"/>
</dbReference>
<keyword evidence="3" id="KW-1185">Reference proteome</keyword>
<proteinExistence type="predicted"/>
<evidence type="ECO:0000313" key="3">
    <source>
        <dbReference type="Proteomes" id="UP001266305"/>
    </source>
</evidence>
<feature type="region of interest" description="Disordered" evidence="1">
    <location>
        <begin position="1"/>
        <end position="23"/>
    </location>
</feature>
<sequence length="156" mass="16451">MSVVSLRSVPLGSGGDERGPSEVGSLLAQEGMSVVSLRSVPLGSGEDERGLSQISVEEMARSLVIKVNRDAVMKIAVAGDLFQPERGMFHLNLTVGGIPFREEDLVQPVSAVLSLGRGTLCWEPGGCQEGWVSSALPCLPLARCEEDLEEGKVSGT</sequence>